<evidence type="ECO:0000313" key="7">
    <source>
        <dbReference type="Proteomes" id="UP000196027"/>
    </source>
</evidence>
<feature type="transmembrane region" description="Helical" evidence="5">
    <location>
        <begin position="77"/>
        <end position="94"/>
    </location>
</feature>
<dbReference type="PANTHER" id="PTHR30249:SF0">
    <property type="entry name" value="PLASTIDAL GLYCOLATE_GLYCERATE TRANSLOCATOR 1, CHLOROPLASTIC"/>
    <property type="match status" value="1"/>
</dbReference>
<keyword evidence="7" id="KW-1185">Reference proteome</keyword>
<evidence type="ECO:0000256" key="3">
    <source>
        <dbReference type="ARBA" id="ARBA00022989"/>
    </source>
</evidence>
<dbReference type="GO" id="GO:0016020">
    <property type="term" value="C:membrane"/>
    <property type="evidence" value="ECO:0007669"/>
    <property type="project" value="UniProtKB-SubCell"/>
</dbReference>
<protein>
    <submittedName>
        <fullName evidence="6">LrgB-like protein</fullName>
    </submittedName>
</protein>
<feature type="transmembrane region" description="Helical" evidence="5">
    <location>
        <begin position="162"/>
        <end position="182"/>
    </location>
</feature>
<keyword evidence="2 5" id="KW-0812">Transmembrane</keyword>
<gene>
    <name evidence="6" type="ORF">OLMES_1921</name>
</gene>
<dbReference type="EMBL" id="CP021425">
    <property type="protein sequence ID" value="ARU55995.1"/>
    <property type="molecule type" value="Genomic_DNA"/>
</dbReference>
<organism evidence="6 7">
    <name type="scientific">Oleiphilus messinensis</name>
    <dbReference type="NCBI Taxonomy" id="141451"/>
    <lineage>
        <taxon>Bacteria</taxon>
        <taxon>Pseudomonadati</taxon>
        <taxon>Pseudomonadota</taxon>
        <taxon>Gammaproteobacteria</taxon>
        <taxon>Oceanospirillales</taxon>
        <taxon>Oleiphilaceae</taxon>
        <taxon>Oleiphilus</taxon>
    </lineage>
</organism>
<dbReference type="RefSeq" id="WP_087461035.1">
    <property type="nucleotide sequence ID" value="NZ_CP021425.1"/>
</dbReference>
<feature type="transmembrane region" description="Helical" evidence="5">
    <location>
        <begin position="194"/>
        <end position="212"/>
    </location>
</feature>
<proteinExistence type="predicted"/>
<dbReference type="KEGG" id="ome:OLMES_1921"/>
<dbReference type="InterPro" id="IPR007300">
    <property type="entry name" value="CidB/LrgB"/>
</dbReference>
<reference evidence="6 7" key="1">
    <citation type="submission" date="2017-05" db="EMBL/GenBank/DDBJ databases">
        <title>Genomic insights into alkan degradation activity of Oleiphilus messinensis.</title>
        <authorList>
            <person name="Kozyavkin S.A."/>
            <person name="Slesarev A.I."/>
            <person name="Golyshin P.N."/>
            <person name="Korzhenkov A."/>
            <person name="Golyshina O.N."/>
            <person name="Toshchakov S.V."/>
        </authorList>
    </citation>
    <scope>NUCLEOTIDE SEQUENCE [LARGE SCALE GENOMIC DNA]</scope>
    <source>
        <strain evidence="6 7">ME102</strain>
    </source>
</reference>
<feature type="transmembrane region" description="Helical" evidence="5">
    <location>
        <begin position="50"/>
        <end position="71"/>
    </location>
</feature>
<feature type="transmembrane region" description="Helical" evidence="5">
    <location>
        <begin position="218"/>
        <end position="243"/>
    </location>
</feature>
<evidence type="ECO:0000313" key="6">
    <source>
        <dbReference type="EMBL" id="ARU55995.1"/>
    </source>
</evidence>
<sequence>MSQINEVLSALQLQGNFSNIIFATLLTILAYFIAIKFYRQSGQSPWLQPVLVAALMIIAVLQIPSLDYGMYKDGTGILDFLLGTATVALAYPLYKNLPLIKANLPAIVLLIVTGGVIASSVAITFAWLFEGSTTTILSVAPKSITTPIAIGVSEAIGGLPSLTAAMVILTGIIVAVFAPWMFRMLHIDDPMIKGMVMGINGHGIGTAAAFEIDMKTGAFSALAMSLMGIYIATFLPVVLTFFVSY</sequence>
<evidence type="ECO:0000256" key="4">
    <source>
        <dbReference type="ARBA" id="ARBA00023136"/>
    </source>
</evidence>
<dbReference type="Pfam" id="PF04172">
    <property type="entry name" value="LrgB"/>
    <property type="match status" value="1"/>
</dbReference>
<keyword evidence="4 5" id="KW-0472">Membrane</keyword>
<keyword evidence="3 5" id="KW-1133">Transmembrane helix</keyword>
<feature type="transmembrane region" description="Helical" evidence="5">
    <location>
        <begin position="106"/>
        <end position="129"/>
    </location>
</feature>
<evidence type="ECO:0000256" key="5">
    <source>
        <dbReference type="SAM" id="Phobius"/>
    </source>
</evidence>
<accession>A0A1Y0I935</accession>
<dbReference type="PANTHER" id="PTHR30249">
    <property type="entry name" value="PUTATIVE SEROTONIN TRANSPORTER"/>
    <property type="match status" value="1"/>
</dbReference>
<dbReference type="AlphaFoldDB" id="A0A1Y0I935"/>
<evidence type="ECO:0000256" key="1">
    <source>
        <dbReference type="ARBA" id="ARBA00004141"/>
    </source>
</evidence>
<dbReference type="Proteomes" id="UP000196027">
    <property type="component" value="Chromosome"/>
</dbReference>
<comment type="subcellular location">
    <subcellularLocation>
        <location evidence="1">Membrane</location>
        <topology evidence="1">Multi-pass membrane protein</topology>
    </subcellularLocation>
</comment>
<evidence type="ECO:0000256" key="2">
    <source>
        <dbReference type="ARBA" id="ARBA00022692"/>
    </source>
</evidence>
<feature type="transmembrane region" description="Helical" evidence="5">
    <location>
        <begin position="20"/>
        <end position="38"/>
    </location>
</feature>
<dbReference type="OrthoDB" id="9811701at2"/>
<name>A0A1Y0I935_9GAMM</name>